<proteinExistence type="predicted"/>
<dbReference type="EMBL" id="CP043420">
    <property type="protein sequence ID" value="QEL12251.1"/>
    <property type="molecule type" value="Genomic_DNA"/>
</dbReference>
<protein>
    <submittedName>
        <fullName evidence="2">Uncharacterized protein</fullName>
    </submittedName>
</protein>
<keyword evidence="3" id="KW-1185">Reference proteome</keyword>
<dbReference type="AlphaFoldDB" id="A0A1S1NVM6"/>
<feature type="compositionally biased region" description="Polar residues" evidence="1">
    <location>
        <begin position="1"/>
        <end position="17"/>
    </location>
</feature>
<dbReference type="KEGG" id="kuy:FY550_14640"/>
<dbReference type="OrthoDB" id="6172357at2"/>
<accession>A0A1S1NVM6</accession>
<evidence type="ECO:0000313" key="3">
    <source>
        <dbReference type="Proteomes" id="UP000322553"/>
    </source>
</evidence>
<evidence type="ECO:0000256" key="1">
    <source>
        <dbReference type="SAM" id="MobiDB-lite"/>
    </source>
</evidence>
<reference evidence="2 3" key="1">
    <citation type="submission" date="2019-08" db="EMBL/GenBank/DDBJ databases">
        <title>Complete genome sequence of Kushneria sp. YCWA18, a halophilic phosphate-solubilizing bacterium isolated from Daqiao saltern in China.</title>
        <authorList>
            <person name="Du G.-X."/>
            <person name="Qu L.-Y."/>
        </authorList>
    </citation>
    <scope>NUCLEOTIDE SEQUENCE [LARGE SCALE GENOMIC DNA]</scope>
    <source>
        <strain evidence="2 3">YCWA18</strain>
    </source>
</reference>
<organism evidence="2 3">
    <name type="scientific">Kushneria phosphatilytica</name>
    <dbReference type="NCBI Taxonomy" id="657387"/>
    <lineage>
        <taxon>Bacteria</taxon>
        <taxon>Pseudomonadati</taxon>
        <taxon>Pseudomonadota</taxon>
        <taxon>Gammaproteobacteria</taxon>
        <taxon>Oceanospirillales</taxon>
        <taxon>Halomonadaceae</taxon>
        <taxon>Kushneria</taxon>
    </lineage>
</organism>
<dbReference type="Proteomes" id="UP000322553">
    <property type="component" value="Chromosome"/>
</dbReference>
<feature type="region of interest" description="Disordered" evidence="1">
    <location>
        <begin position="1"/>
        <end position="20"/>
    </location>
</feature>
<name>A0A1S1NVM6_9GAMM</name>
<dbReference type="RefSeq" id="WP_070978050.1">
    <property type="nucleotide sequence ID" value="NZ_CP043420.1"/>
</dbReference>
<evidence type="ECO:0000313" key="2">
    <source>
        <dbReference type="EMBL" id="QEL12251.1"/>
    </source>
</evidence>
<sequence>MSVQAPTTPGRVSNSPRGCNAPVIGLALKPDEREEVKAIAGLEMRSLSATARVLLLKGMAAYRAEQTDA</sequence>
<gene>
    <name evidence="2" type="ORF">FY550_14640</name>
</gene>